<dbReference type="EMBL" id="PDNB01000213">
    <property type="protein sequence ID" value="PGG99117.1"/>
    <property type="molecule type" value="Genomic_DNA"/>
</dbReference>
<accession>A0A2B7WRJ7</accession>
<feature type="compositionally biased region" description="Pro residues" evidence="1">
    <location>
        <begin position="33"/>
        <end position="47"/>
    </location>
</feature>
<organism evidence="2 3">
    <name type="scientific">Helicocarpus griseus UAMH5409</name>
    <dbReference type="NCBI Taxonomy" id="1447875"/>
    <lineage>
        <taxon>Eukaryota</taxon>
        <taxon>Fungi</taxon>
        <taxon>Dikarya</taxon>
        <taxon>Ascomycota</taxon>
        <taxon>Pezizomycotina</taxon>
        <taxon>Eurotiomycetes</taxon>
        <taxon>Eurotiomycetidae</taxon>
        <taxon>Onygenales</taxon>
        <taxon>Ajellomycetaceae</taxon>
        <taxon>Helicocarpus</taxon>
    </lineage>
</organism>
<dbReference type="AlphaFoldDB" id="A0A2B7WRJ7"/>
<protein>
    <submittedName>
        <fullName evidence="2">Uncharacterized protein</fullName>
    </submittedName>
</protein>
<evidence type="ECO:0000256" key="1">
    <source>
        <dbReference type="SAM" id="MobiDB-lite"/>
    </source>
</evidence>
<name>A0A2B7WRJ7_9EURO</name>
<keyword evidence="3" id="KW-1185">Reference proteome</keyword>
<proteinExistence type="predicted"/>
<evidence type="ECO:0000313" key="2">
    <source>
        <dbReference type="EMBL" id="PGG99117.1"/>
    </source>
</evidence>
<reference evidence="2 3" key="1">
    <citation type="submission" date="2017-10" db="EMBL/GenBank/DDBJ databases">
        <title>Comparative genomics in systemic dimorphic fungi from Ajellomycetaceae.</title>
        <authorList>
            <person name="Munoz J.F."/>
            <person name="Mcewen J.G."/>
            <person name="Clay O.K."/>
            <person name="Cuomo C.A."/>
        </authorList>
    </citation>
    <scope>NUCLEOTIDE SEQUENCE [LARGE SCALE GENOMIC DNA]</scope>
    <source>
        <strain evidence="2 3">UAMH5409</strain>
    </source>
</reference>
<sequence>MDTKRDHPPTPPNTPNVETTNVRGDSVTLPYDFPRPPTRTSPSPKPGPEINHVLDFFHGPCVVADVKVADVNHEQTIQTFTLEQLESHGGGRFAWEQYKQMIEEKRPKQTIEEKRPKGWTSWFLSCFVEFTLFGISDTEYPLVA</sequence>
<evidence type="ECO:0000313" key="3">
    <source>
        <dbReference type="Proteomes" id="UP000223968"/>
    </source>
</evidence>
<feature type="region of interest" description="Disordered" evidence="1">
    <location>
        <begin position="1"/>
        <end position="49"/>
    </location>
</feature>
<gene>
    <name evidence="2" type="ORF">AJ79_08681</name>
</gene>
<dbReference type="Proteomes" id="UP000223968">
    <property type="component" value="Unassembled WGS sequence"/>
</dbReference>
<comment type="caution">
    <text evidence="2">The sequence shown here is derived from an EMBL/GenBank/DDBJ whole genome shotgun (WGS) entry which is preliminary data.</text>
</comment>